<dbReference type="SUPFAM" id="SSF50182">
    <property type="entry name" value="Sm-like ribonucleoproteins"/>
    <property type="match status" value="1"/>
</dbReference>
<evidence type="ECO:0000256" key="2">
    <source>
        <dbReference type="ARBA" id="ARBA00008017"/>
    </source>
</evidence>
<dbReference type="EMBL" id="JBHUMD010000030">
    <property type="protein sequence ID" value="MFD2603787.1"/>
    <property type="molecule type" value="Genomic_DNA"/>
</dbReference>
<evidence type="ECO:0000259" key="10">
    <source>
        <dbReference type="Pfam" id="PF21088"/>
    </source>
</evidence>
<dbReference type="InterPro" id="IPR049142">
    <property type="entry name" value="MS_channel_1st"/>
</dbReference>
<evidence type="ECO:0000256" key="1">
    <source>
        <dbReference type="ARBA" id="ARBA00004651"/>
    </source>
</evidence>
<evidence type="ECO:0000313" key="12">
    <source>
        <dbReference type="Proteomes" id="UP001597480"/>
    </source>
</evidence>
<name>A0ABW5P0Y5_9FLAO</name>
<proteinExistence type="inferred from homology"/>
<gene>
    <name evidence="11" type="ORF">ACFSR3_17110</name>
</gene>
<keyword evidence="6 7" id="KW-0472">Membrane</keyword>
<evidence type="ECO:0000259" key="8">
    <source>
        <dbReference type="Pfam" id="PF00924"/>
    </source>
</evidence>
<feature type="domain" description="Mechanosensitive ion channel MscS" evidence="8">
    <location>
        <begin position="105"/>
        <end position="172"/>
    </location>
</feature>
<evidence type="ECO:0000256" key="7">
    <source>
        <dbReference type="SAM" id="Phobius"/>
    </source>
</evidence>
<sequence>MWENIKEFLSSTLLTVGKTQLTVSSILLLIAFWIAVMYGLKLLEKSIYSIKSFNQGKKYSIFALIKYVVLVIAIVISLEIIGFNLSILLAGSAALLVGLGLGIQNLFSDYISGIIILIDSSLKIGDVIEINNIVGTVEEIKLRTTTIRTREDKYIILPNTDLTRHEVINWTHNELASRFHVEVGVDYSSDVDLVTRLLLEAVAEEPMALKKPDPFVRLNEFADSALVFTVYFWVEDVFRVEKAKSDIRYLILEKFRSNNIEIPFPQRVVHKIVTKNEN</sequence>
<comment type="caution">
    <text evidence="11">The sequence shown here is derived from an EMBL/GenBank/DDBJ whole genome shotgun (WGS) entry which is preliminary data.</text>
</comment>
<keyword evidence="4 7" id="KW-0812">Transmembrane</keyword>
<evidence type="ECO:0000256" key="3">
    <source>
        <dbReference type="ARBA" id="ARBA00022475"/>
    </source>
</evidence>
<dbReference type="Pfam" id="PF21088">
    <property type="entry name" value="MS_channel_1st"/>
    <property type="match status" value="1"/>
</dbReference>
<feature type="transmembrane region" description="Helical" evidence="7">
    <location>
        <begin position="61"/>
        <end position="81"/>
    </location>
</feature>
<evidence type="ECO:0000256" key="4">
    <source>
        <dbReference type="ARBA" id="ARBA00022692"/>
    </source>
</evidence>
<feature type="domain" description="Mechanosensitive ion channel MscS C-terminal" evidence="9">
    <location>
        <begin position="181"/>
        <end position="262"/>
    </location>
</feature>
<dbReference type="InterPro" id="IPR052702">
    <property type="entry name" value="MscS-like_channel"/>
</dbReference>
<organism evidence="11 12">
    <name type="scientific">Flavobacterium suzhouense</name>
    <dbReference type="NCBI Taxonomy" id="1529638"/>
    <lineage>
        <taxon>Bacteria</taxon>
        <taxon>Pseudomonadati</taxon>
        <taxon>Bacteroidota</taxon>
        <taxon>Flavobacteriia</taxon>
        <taxon>Flavobacteriales</taxon>
        <taxon>Flavobacteriaceae</taxon>
        <taxon>Flavobacterium</taxon>
    </lineage>
</organism>
<dbReference type="Pfam" id="PF21082">
    <property type="entry name" value="MS_channel_3rd"/>
    <property type="match status" value="1"/>
</dbReference>
<reference evidence="12" key="1">
    <citation type="journal article" date="2019" name="Int. J. Syst. Evol. Microbiol.">
        <title>The Global Catalogue of Microorganisms (GCM) 10K type strain sequencing project: providing services to taxonomists for standard genome sequencing and annotation.</title>
        <authorList>
            <consortium name="The Broad Institute Genomics Platform"/>
            <consortium name="The Broad Institute Genome Sequencing Center for Infectious Disease"/>
            <person name="Wu L."/>
            <person name="Ma J."/>
        </authorList>
    </citation>
    <scope>NUCLEOTIDE SEQUENCE [LARGE SCALE GENOMIC DNA]</scope>
    <source>
        <strain evidence="12">KCTC 42107</strain>
    </source>
</reference>
<feature type="transmembrane region" description="Helical" evidence="7">
    <location>
        <begin position="87"/>
        <end position="107"/>
    </location>
</feature>
<dbReference type="Proteomes" id="UP001597480">
    <property type="component" value="Unassembled WGS sequence"/>
</dbReference>
<dbReference type="InterPro" id="IPR010920">
    <property type="entry name" value="LSM_dom_sf"/>
</dbReference>
<dbReference type="Gene3D" id="1.10.287.1260">
    <property type="match status" value="1"/>
</dbReference>
<dbReference type="Gene3D" id="3.30.70.100">
    <property type="match status" value="1"/>
</dbReference>
<evidence type="ECO:0000256" key="5">
    <source>
        <dbReference type="ARBA" id="ARBA00022989"/>
    </source>
</evidence>
<dbReference type="InterPro" id="IPR049278">
    <property type="entry name" value="MS_channel_C"/>
</dbReference>
<dbReference type="InterPro" id="IPR006685">
    <property type="entry name" value="MscS_channel_2nd"/>
</dbReference>
<dbReference type="Pfam" id="PF00924">
    <property type="entry name" value="MS_channel_2nd"/>
    <property type="match status" value="1"/>
</dbReference>
<dbReference type="PANTHER" id="PTHR30347">
    <property type="entry name" value="POTASSIUM CHANNEL RELATED"/>
    <property type="match status" value="1"/>
</dbReference>
<protein>
    <submittedName>
        <fullName evidence="11">Mechanosensitive ion channel family protein</fullName>
    </submittedName>
</protein>
<accession>A0ABW5P0Y5</accession>
<comment type="similarity">
    <text evidence="2">Belongs to the MscS (TC 1.A.23) family.</text>
</comment>
<comment type="subcellular location">
    <subcellularLocation>
        <location evidence="1">Cell membrane</location>
        <topology evidence="1">Multi-pass membrane protein</topology>
    </subcellularLocation>
</comment>
<dbReference type="PANTHER" id="PTHR30347:SF1">
    <property type="entry name" value="MECHANOSENSITIVE CHANNEL MSCK"/>
    <property type="match status" value="1"/>
</dbReference>
<evidence type="ECO:0000313" key="11">
    <source>
        <dbReference type="EMBL" id="MFD2603787.1"/>
    </source>
</evidence>
<dbReference type="RefSeq" id="WP_379822746.1">
    <property type="nucleotide sequence ID" value="NZ_JBHUMD010000030.1"/>
</dbReference>
<evidence type="ECO:0000256" key="6">
    <source>
        <dbReference type="ARBA" id="ARBA00023136"/>
    </source>
</evidence>
<keyword evidence="12" id="KW-1185">Reference proteome</keyword>
<keyword evidence="3" id="KW-1003">Cell membrane</keyword>
<keyword evidence="5 7" id="KW-1133">Transmembrane helix</keyword>
<dbReference type="InterPro" id="IPR011066">
    <property type="entry name" value="MscS_channel_C_sf"/>
</dbReference>
<dbReference type="InterPro" id="IPR011014">
    <property type="entry name" value="MscS_channel_TM-2"/>
</dbReference>
<evidence type="ECO:0000259" key="9">
    <source>
        <dbReference type="Pfam" id="PF21082"/>
    </source>
</evidence>
<dbReference type="SUPFAM" id="SSF82689">
    <property type="entry name" value="Mechanosensitive channel protein MscS (YggB), C-terminal domain"/>
    <property type="match status" value="1"/>
</dbReference>
<feature type="domain" description="Mechanosensitive ion channel transmembrane helices 2/3" evidence="10">
    <location>
        <begin position="64"/>
        <end position="104"/>
    </location>
</feature>
<feature type="transmembrane region" description="Helical" evidence="7">
    <location>
        <begin position="20"/>
        <end position="40"/>
    </location>
</feature>
<dbReference type="InterPro" id="IPR023408">
    <property type="entry name" value="MscS_beta-dom_sf"/>
</dbReference>
<dbReference type="SUPFAM" id="SSF82861">
    <property type="entry name" value="Mechanosensitive channel protein MscS (YggB), transmembrane region"/>
    <property type="match status" value="1"/>
</dbReference>
<dbReference type="Gene3D" id="2.30.30.60">
    <property type="match status" value="1"/>
</dbReference>